<dbReference type="Proteomes" id="UP000077248">
    <property type="component" value="Unassembled WGS sequence"/>
</dbReference>
<gene>
    <name evidence="1" type="ORF">CC77DRAFT_1001942</name>
</gene>
<dbReference type="VEuPathDB" id="FungiDB:CC77DRAFT_1001942"/>
<dbReference type="OMA" id="AVANTCF"/>
<sequence length="333" mass="37886">MAKWPINELERKRTTFESDDFVRPSPTRIKEWNDTLKEEFSSLSARSSGRRSVLRRARDVMRNVLHDVGPEVLLLLVTAVRIAKRATLDCKTLVPQLRTWWASVLHPPALIAVANTCFKARSQTTLSHEISTEVVSTRPRAVHEFEHAIVLASQSIPKLNDRKAWLTSTLVHVQLLQQSSCTNETADRLHVAEIADLNEIESYLGRYLYLRVQASHTRRSEELDGFKGTNAVRLYLAHELGVDFRLEVKIDTLYAKPVSENARSMEDWEAILGTFLYAGMKASRSRKVEEELGLKLTGAARISFPEDGAHDSKLNVMLDFDTGYKAWLGLFRR</sequence>
<dbReference type="KEGG" id="aalt:CC77DRAFT_1001942"/>
<reference evidence="1 2" key="1">
    <citation type="submission" date="2016-05" db="EMBL/GenBank/DDBJ databases">
        <title>Comparative analysis of secretome profiles of manganese(II)-oxidizing ascomycete fungi.</title>
        <authorList>
            <consortium name="DOE Joint Genome Institute"/>
            <person name="Zeiner C.A."/>
            <person name="Purvine S.O."/>
            <person name="Zink E.M."/>
            <person name="Wu S."/>
            <person name="Pasa-Tolic L."/>
            <person name="Chaput D.L."/>
            <person name="Haridas S."/>
            <person name="Grigoriev I.V."/>
            <person name="Santelli C.M."/>
            <person name="Hansel C.M."/>
        </authorList>
    </citation>
    <scope>NUCLEOTIDE SEQUENCE [LARGE SCALE GENOMIC DNA]</scope>
    <source>
        <strain evidence="1 2">SRC1lrK2f</strain>
    </source>
</reference>
<protein>
    <submittedName>
        <fullName evidence="1">Uncharacterized protein</fullName>
    </submittedName>
</protein>
<proteinExistence type="predicted"/>
<evidence type="ECO:0000313" key="2">
    <source>
        <dbReference type="Proteomes" id="UP000077248"/>
    </source>
</evidence>
<dbReference type="GeneID" id="29108765"/>
<keyword evidence="2" id="KW-1185">Reference proteome</keyword>
<organism evidence="1 2">
    <name type="scientific">Alternaria alternata</name>
    <name type="common">Alternaria rot fungus</name>
    <name type="synonym">Torula alternata</name>
    <dbReference type="NCBI Taxonomy" id="5599"/>
    <lineage>
        <taxon>Eukaryota</taxon>
        <taxon>Fungi</taxon>
        <taxon>Dikarya</taxon>
        <taxon>Ascomycota</taxon>
        <taxon>Pezizomycotina</taxon>
        <taxon>Dothideomycetes</taxon>
        <taxon>Pleosporomycetidae</taxon>
        <taxon>Pleosporales</taxon>
        <taxon>Pleosporineae</taxon>
        <taxon>Pleosporaceae</taxon>
        <taxon>Alternaria</taxon>
        <taxon>Alternaria sect. Alternaria</taxon>
        <taxon>Alternaria alternata complex</taxon>
    </lineage>
</organism>
<name>A0A177D4W5_ALTAL</name>
<accession>A0A177D4W5</accession>
<dbReference type="AlphaFoldDB" id="A0A177D4W5"/>
<dbReference type="RefSeq" id="XP_018379430.1">
    <property type="nucleotide sequence ID" value="XM_018523171.1"/>
</dbReference>
<evidence type="ECO:0000313" key="1">
    <source>
        <dbReference type="EMBL" id="OAG14009.1"/>
    </source>
</evidence>
<dbReference type="EMBL" id="KV441503">
    <property type="protein sequence ID" value="OAG14009.1"/>
    <property type="molecule type" value="Genomic_DNA"/>
</dbReference>